<gene>
    <name evidence="2" type="ORF">PPL_12159</name>
</gene>
<feature type="compositionally biased region" description="Basic and acidic residues" evidence="1">
    <location>
        <begin position="73"/>
        <end position="84"/>
    </location>
</feature>
<dbReference type="EMBL" id="ADBJ01000042">
    <property type="protein sequence ID" value="EFA77556.1"/>
    <property type="molecule type" value="Genomic_DNA"/>
</dbReference>
<evidence type="ECO:0000313" key="2">
    <source>
        <dbReference type="EMBL" id="EFA77556.1"/>
    </source>
</evidence>
<organism evidence="2 3">
    <name type="scientific">Heterostelium pallidum (strain ATCC 26659 / Pp 5 / PN500)</name>
    <name type="common">Cellular slime mold</name>
    <name type="synonym">Polysphondylium pallidum</name>
    <dbReference type="NCBI Taxonomy" id="670386"/>
    <lineage>
        <taxon>Eukaryota</taxon>
        <taxon>Amoebozoa</taxon>
        <taxon>Evosea</taxon>
        <taxon>Eumycetozoa</taxon>
        <taxon>Dictyostelia</taxon>
        <taxon>Acytosteliales</taxon>
        <taxon>Acytosteliaceae</taxon>
        <taxon>Heterostelium</taxon>
    </lineage>
</organism>
<accession>D3BLV5</accession>
<evidence type="ECO:0000256" key="1">
    <source>
        <dbReference type="SAM" id="MobiDB-lite"/>
    </source>
</evidence>
<dbReference type="AlphaFoldDB" id="D3BLV5"/>
<comment type="caution">
    <text evidence="2">The sequence shown here is derived from an EMBL/GenBank/DDBJ whole genome shotgun (WGS) entry which is preliminary data.</text>
</comment>
<feature type="region of interest" description="Disordered" evidence="1">
    <location>
        <begin position="36"/>
        <end position="102"/>
    </location>
</feature>
<proteinExistence type="predicted"/>
<feature type="compositionally biased region" description="Basic residues" evidence="1">
    <location>
        <begin position="93"/>
        <end position="102"/>
    </location>
</feature>
<reference evidence="2 3" key="1">
    <citation type="journal article" date="2011" name="Genome Res.">
        <title>Phylogeny-wide analysis of social amoeba genomes highlights ancient origins for complex intercellular communication.</title>
        <authorList>
            <person name="Heidel A.J."/>
            <person name="Lawal H.M."/>
            <person name="Felder M."/>
            <person name="Schilde C."/>
            <person name="Helps N.R."/>
            <person name="Tunggal B."/>
            <person name="Rivero F."/>
            <person name="John U."/>
            <person name="Schleicher M."/>
            <person name="Eichinger L."/>
            <person name="Platzer M."/>
            <person name="Noegel A.A."/>
            <person name="Schaap P."/>
            <person name="Gloeckner G."/>
        </authorList>
    </citation>
    <scope>NUCLEOTIDE SEQUENCE [LARGE SCALE GENOMIC DNA]</scope>
    <source>
        <strain evidence="3">ATCC 26659 / Pp 5 / PN500</strain>
    </source>
</reference>
<evidence type="ECO:0000313" key="3">
    <source>
        <dbReference type="Proteomes" id="UP000001396"/>
    </source>
</evidence>
<dbReference type="InParanoid" id="D3BLV5"/>
<sequence length="102" mass="11840">MNDLNNKIKSEVLQAFSITETVASSHFDDIESLVKTYSVDRPSNGKKSEPTLALVTRENHYEGEQQEEDQEQQEQKVQEQEQRPEANIQSKNYHQHKISSKH</sequence>
<keyword evidence="3" id="KW-1185">Reference proteome</keyword>
<name>D3BLV5_HETP5</name>
<protein>
    <submittedName>
        <fullName evidence="2">Uncharacterized protein</fullName>
    </submittedName>
</protein>
<dbReference type="Proteomes" id="UP000001396">
    <property type="component" value="Unassembled WGS sequence"/>
</dbReference>
<dbReference type="RefSeq" id="XP_020429684.1">
    <property type="nucleotide sequence ID" value="XM_020582903.1"/>
</dbReference>
<dbReference type="GeneID" id="31367626"/>